<keyword evidence="1" id="KW-0732">Signal</keyword>
<protein>
    <submittedName>
        <fullName evidence="2">Uncharacterized protein</fullName>
    </submittedName>
</protein>
<proteinExistence type="predicted"/>
<accession>A0A7S2IE56</accession>
<name>A0A7S2IE56_9STRA</name>
<feature type="chain" id="PRO_5031108653" evidence="1">
    <location>
        <begin position="20"/>
        <end position="272"/>
    </location>
</feature>
<organism evidence="2">
    <name type="scientific">Helicotheca tamesis</name>
    <dbReference type="NCBI Taxonomy" id="374047"/>
    <lineage>
        <taxon>Eukaryota</taxon>
        <taxon>Sar</taxon>
        <taxon>Stramenopiles</taxon>
        <taxon>Ochrophyta</taxon>
        <taxon>Bacillariophyta</taxon>
        <taxon>Mediophyceae</taxon>
        <taxon>Lithodesmiophycidae</taxon>
        <taxon>Lithodesmiales</taxon>
        <taxon>Lithodesmiaceae</taxon>
        <taxon>Helicotheca</taxon>
    </lineage>
</organism>
<evidence type="ECO:0000313" key="2">
    <source>
        <dbReference type="EMBL" id="CAD9516873.1"/>
    </source>
</evidence>
<dbReference type="AlphaFoldDB" id="A0A7S2IE56"/>
<gene>
    <name evidence="2" type="ORF">HTAM1171_LOCUS11632</name>
</gene>
<dbReference type="EMBL" id="HBGV01018801">
    <property type="protein sequence ID" value="CAD9516873.1"/>
    <property type="molecule type" value="Transcribed_RNA"/>
</dbReference>
<feature type="signal peptide" evidence="1">
    <location>
        <begin position="1"/>
        <end position="19"/>
    </location>
</feature>
<reference evidence="2" key="1">
    <citation type="submission" date="2021-01" db="EMBL/GenBank/DDBJ databases">
        <authorList>
            <person name="Corre E."/>
            <person name="Pelletier E."/>
            <person name="Niang G."/>
            <person name="Scheremetjew M."/>
            <person name="Finn R."/>
            <person name="Kale V."/>
            <person name="Holt S."/>
            <person name="Cochrane G."/>
            <person name="Meng A."/>
            <person name="Brown T."/>
            <person name="Cohen L."/>
        </authorList>
    </citation>
    <scope>NUCLEOTIDE SEQUENCE</scope>
    <source>
        <strain evidence="2">CCMP826</strain>
    </source>
</reference>
<sequence>MKLLLSALLAIAAIGGIDATDKCEVEPLVIFKDRVGHNSYDGITYSSALEGWTKLMIDPDSTPLHDGQIEYIRSDKDGEIQYVEEGKYIFLRVGAVSVWAFGGEEITVDEDDYSARDHLNLLDHVLQKPVVNLELAASVMGGVEIPFYNKRKVNCKINGCNIHRCQDYLVFTDSFGPITFFGAEFDNSRSHGFFFLLPNDLEPGLYTIESDRELGNFLLPFSTGFEVSGESIFNICVGNHESCKDDRVLRRQTKERELFYETDGGVACFREG</sequence>
<evidence type="ECO:0000256" key="1">
    <source>
        <dbReference type="SAM" id="SignalP"/>
    </source>
</evidence>